<dbReference type="Proteomes" id="UP000231409">
    <property type="component" value="Unassembled WGS sequence"/>
</dbReference>
<dbReference type="EMBL" id="NTFH01000009">
    <property type="protein sequence ID" value="PHQ14646.1"/>
    <property type="molecule type" value="Genomic_DNA"/>
</dbReference>
<feature type="transmembrane region" description="Helical" evidence="1">
    <location>
        <begin position="109"/>
        <end position="128"/>
    </location>
</feature>
<feature type="transmembrane region" description="Helical" evidence="1">
    <location>
        <begin position="12"/>
        <end position="30"/>
    </location>
</feature>
<evidence type="ECO:0000313" key="3">
    <source>
        <dbReference type="Proteomes" id="UP000231409"/>
    </source>
</evidence>
<evidence type="ECO:0000313" key="2">
    <source>
        <dbReference type="EMBL" id="PHQ14646.1"/>
    </source>
</evidence>
<sequence>MHSSTLPPLPRGLKWGMVLMPLLFVVLVILNQPLQTGAAPQGMISFQLAGSAQQAAAILASWGDTGVNRAWAALLVDFIFIPVYLLTLLLLTTYLTADRPGIRERKVARWVRLLFVTAGVSDVAENVLLMNNLETPTDAIGGAAAVCALVKFATLLLGAAGLVVIRAARRHPLSS</sequence>
<dbReference type="RefSeq" id="WP_099615150.1">
    <property type="nucleotide sequence ID" value="NZ_KZ319372.1"/>
</dbReference>
<keyword evidence="1" id="KW-0812">Transmembrane</keyword>
<reference evidence="2 3" key="1">
    <citation type="submission" date="2017-09" db="EMBL/GenBank/DDBJ databases">
        <title>The draft genome sequences of Marinobacter sp. PWS21.</title>
        <authorList>
            <person name="Cao J."/>
        </authorList>
    </citation>
    <scope>NUCLEOTIDE SEQUENCE [LARGE SCALE GENOMIC DNA]</scope>
    <source>
        <strain evidence="2 3">PWS21</strain>
    </source>
</reference>
<feature type="transmembrane region" description="Helical" evidence="1">
    <location>
        <begin position="74"/>
        <end position="97"/>
    </location>
</feature>
<evidence type="ECO:0000256" key="1">
    <source>
        <dbReference type="SAM" id="Phobius"/>
    </source>
</evidence>
<accession>A0A2G1UJG5</accession>
<proteinExistence type="predicted"/>
<feature type="transmembrane region" description="Helical" evidence="1">
    <location>
        <begin position="140"/>
        <end position="165"/>
    </location>
</feature>
<comment type="caution">
    <text evidence="2">The sequence shown here is derived from an EMBL/GenBank/DDBJ whole genome shotgun (WGS) entry which is preliminary data.</text>
</comment>
<protein>
    <submittedName>
        <fullName evidence="2">Uncharacterized protein</fullName>
    </submittedName>
</protein>
<name>A0A2G1UJG5_9GAMM</name>
<dbReference type="AlphaFoldDB" id="A0A2G1UJG5"/>
<keyword evidence="1" id="KW-0472">Membrane</keyword>
<keyword evidence="3" id="KW-1185">Reference proteome</keyword>
<gene>
    <name evidence="2" type="ORF">CLH61_12855</name>
</gene>
<organism evidence="2 3">
    <name type="scientific">Marinobacter profundi</name>
    <dbReference type="NCBI Taxonomy" id="2666256"/>
    <lineage>
        <taxon>Bacteria</taxon>
        <taxon>Pseudomonadati</taxon>
        <taxon>Pseudomonadota</taxon>
        <taxon>Gammaproteobacteria</taxon>
        <taxon>Pseudomonadales</taxon>
        <taxon>Marinobacteraceae</taxon>
        <taxon>Marinobacter</taxon>
    </lineage>
</organism>
<keyword evidence="1" id="KW-1133">Transmembrane helix</keyword>